<keyword evidence="7 9" id="KW-0675">Receptor</keyword>
<feature type="transmembrane region" description="Helical" evidence="10">
    <location>
        <begin position="99"/>
        <end position="123"/>
    </location>
</feature>
<reference evidence="12" key="1">
    <citation type="submission" date="2023-01" db="EMBL/GenBank/DDBJ databases">
        <title>Genome assembly of the deep-sea coral Lophelia pertusa.</title>
        <authorList>
            <person name="Herrera S."/>
            <person name="Cordes E."/>
        </authorList>
    </citation>
    <scope>NUCLEOTIDE SEQUENCE</scope>
    <source>
        <strain evidence="12">USNM1676648</strain>
        <tissue evidence="12">Polyp</tissue>
    </source>
</reference>
<dbReference type="SUPFAM" id="SSF81321">
    <property type="entry name" value="Family A G protein-coupled receptor-like"/>
    <property type="match status" value="1"/>
</dbReference>
<evidence type="ECO:0000256" key="2">
    <source>
        <dbReference type="ARBA" id="ARBA00022475"/>
    </source>
</evidence>
<evidence type="ECO:0000259" key="11">
    <source>
        <dbReference type="PROSITE" id="PS50262"/>
    </source>
</evidence>
<dbReference type="OrthoDB" id="9927625at2759"/>
<keyword evidence="8 9" id="KW-0807">Transducer</keyword>
<comment type="similarity">
    <text evidence="9">Belongs to the G-protein coupled receptor 1 family.</text>
</comment>
<evidence type="ECO:0000256" key="9">
    <source>
        <dbReference type="RuleBase" id="RU000688"/>
    </source>
</evidence>
<evidence type="ECO:0000256" key="4">
    <source>
        <dbReference type="ARBA" id="ARBA00022989"/>
    </source>
</evidence>
<feature type="domain" description="G-protein coupled receptors family 1 profile" evidence="11">
    <location>
        <begin position="46"/>
        <end position="146"/>
    </location>
</feature>
<dbReference type="PRINTS" id="PR00237">
    <property type="entry name" value="GPCRRHODOPSN"/>
</dbReference>
<name>A0A9W9ZFG2_9CNID</name>
<evidence type="ECO:0000313" key="13">
    <source>
        <dbReference type="Proteomes" id="UP001163046"/>
    </source>
</evidence>
<dbReference type="CDD" id="cd00637">
    <property type="entry name" value="7tm_classA_rhodopsin-like"/>
    <property type="match status" value="1"/>
</dbReference>
<dbReference type="PROSITE" id="PS50262">
    <property type="entry name" value="G_PROTEIN_RECEP_F1_2"/>
    <property type="match status" value="1"/>
</dbReference>
<evidence type="ECO:0000256" key="1">
    <source>
        <dbReference type="ARBA" id="ARBA00004651"/>
    </source>
</evidence>
<comment type="caution">
    <text evidence="12">The sequence shown here is derived from an EMBL/GenBank/DDBJ whole genome shotgun (WGS) entry which is preliminary data.</text>
</comment>
<dbReference type="AlphaFoldDB" id="A0A9W9ZFG2"/>
<organism evidence="12 13">
    <name type="scientific">Desmophyllum pertusum</name>
    <dbReference type="NCBI Taxonomy" id="174260"/>
    <lineage>
        <taxon>Eukaryota</taxon>
        <taxon>Metazoa</taxon>
        <taxon>Cnidaria</taxon>
        <taxon>Anthozoa</taxon>
        <taxon>Hexacorallia</taxon>
        <taxon>Scleractinia</taxon>
        <taxon>Caryophylliina</taxon>
        <taxon>Caryophylliidae</taxon>
        <taxon>Desmophyllum</taxon>
    </lineage>
</organism>
<feature type="transmembrane region" description="Helical" evidence="10">
    <location>
        <begin position="32"/>
        <end position="54"/>
    </location>
</feature>
<evidence type="ECO:0000256" key="5">
    <source>
        <dbReference type="ARBA" id="ARBA00023040"/>
    </source>
</evidence>
<dbReference type="GO" id="GO:0004930">
    <property type="term" value="F:G protein-coupled receptor activity"/>
    <property type="evidence" value="ECO:0007669"/>
    <property type="project" value="UniProtKB-KW"/>
</dbReference>
<protein>
    <recommendedName>
        <fullName evidence="11">G-protein coupled receptors family 1 profile domain-containing protein</fullName>
    </recommendedName>
</protein>
<sequence>MEATDSNISVLEQNRTDFSPCEHMAPGVSEAILASLIIILILCVLGNSAVCIIVSRHYQLHTVTNAYFVNMAVIQLLFALFSIPPYLRISSSSSVEGKQWLCVFIGFSFELFAALSSLALTLVTIERYYVINNTGRKNSQLKQRES</sequence>
<keyword evidence="13" id="KW-1185">Reference proteome</keyword>
<keyword evidence="3 9" id="KW-0812">Transmembrane</keyword>
<evidence type="ECO:0000256" key="8">
    <source>
        <dbReference type="ARBA" id="ARBA00023224"/>
    </source>
</evidence>
<evidence type="ECO:0000313" key="12">
    <source>
        <dbReference type="EMBL" id="KAJ7380480.1"/>
    </source>
</evidence>
<evidence type="ECO:0000256" key="7">
    <source>
        <dbReference type="ARBA" id="ARBA00023170"/>
    </source>
</evidence>
<feature type="transmembrane region" description="Helical" evidence="10">
    <location>
        <begin position="66"/>
        <end position="87"/>
    </location>
</feature>
<dbReference type="Gene3D" id="1.20.1070.10">
    <property type="entry name" value="Rhodopsin 7-helix transmembrane proteins"/>
    <property type="match status" value="1"/>
</dbReference>
<evidence type="ECO:0000256" key="6">
    <source>
        <dbReference type="ARBA" id="ARBA00023136"/>
    </source>
</evidence>
<evidence type="ECO:0000256" key="3">
    <source>
        <dbReference type="ARBA" id="ARBA00022692"/>
    </source>
</evidence>
<evidence type="ECO:0000256" key="10">
    <source>
        <dbReference type="SAM" id="Phobius"/>
    </source>
</evidence>
<dbReference type="InterPro" id="IPR000276">
    <property type="entry name" value="GPCR_Rhodpsn"/>
</dbReference>
<dbReference type="Proteomes" id="UP001163046">
    <property type="component" value="Unassembled WGS sequence"/>
</dbReference>
<dbReference type="Pfam" id="PF00001">
    <property type="entry name" value="7tm_1"/>
    <property type="match status" value="1"/>
</dbReference>
<dbReference type="EMBL" id="MU826353">
    <property type="protein sequence ID" value="KAJ7380480.1"/>
    <property type="molecule type" value="Genomic_DNA"/>
</dbReference>
<keyword evidence="5 9" id="KW-0297">G-protein coupled receptor</keyword>
<dbReference type="InterPro" id="IPR017452">
    <property type="entry name" value="GPCR_Rhodpsn_7TM"/>
</dbReference>
<proteinExistence type="inferred from homology"/>
<comment type="subcellular location">
    <subcellularLocation>
        <location evidence="1">Cell membrane</location>
        <topology evidence="1">Multi-pass membrane protein</topology>
    </subcellularLocation>
</comment>
<dbReference type="PANTHER" id="PTHR22752">
    <property type="entry name" value="G PROTEIN-COUPLED RECEPTOR"/>
    <property type="match status" value="1"/>
</dbReference>
<keyword evidence="2" id="KW-1003">Cell membrane</keyword>
<dbReference type="GO" id="GO:0005886">
    <property type="term" value="C:plasma membrane"/>
    <property type="evidence" value="ECO:0007669"/>
    <property type="project" value="UniProtKB-SubCell"/>
</dbReference>
<keyword evidence="4 10" id="KW-1133">Transmembrane helix</keyword>
<keyword evidence="6 10" id="KW-0472">Membrane</keyword>
<dbReference type="PROSITE" id="PS00237">
    <property type="entry name" value="G_PROTEIN_RECEP_F1_1"/>
    <property type="match status" value="1"/>
</dbReference>
<accession>A0A9W9ZFG2</accession>
<gene>
    <name evidence="12" type="ORF">OS493_008942</name>
</gene>